<dbReference type="RefSeq" id="WP_218326699.1">
    <property type="nucleotide sequence ID" value="NZ_JAHUZB010000004.1"/>
</dbReference>
<protein>
    <submittedName>
        <fullName evidence="1">Transcriptional regulator GutM</fullName>
    </submittedName>
</protein>
<gene>
    <name evidence="1" type="ORF">KUA55_12455</name>
</gene>
<comment type="caution">
    <text evidence="1">The sequence shown here is derived from an EMBL/GenBank/DDBJ whole genome shotgun (WGS) entry which is preliminary data.</text>
</comment>
<proteinExistence type="predicted"/>
<evidence type="ECO:0000313" key="2">
    <source>
        <dbReference type="Proteomes" id="UP000774130"/>
    </source>
</evidence>
<name>A0ABS6TF14_9ENTE</name>
<keyword evidence="2" id="KW-1185">Reference proteome</keyword>
<dbReference type="Proteomes" id="UP000774130">
    <property type="component" value="Unassembled WGS sequence"/>
</dbReference>
<sequence length="129" mass="14958">MNLLMVVVLLLMVLQSLTSFIQVRNYNRFISKITKEYAGQTGFELQTDVSKGWLSKTIVAIVINEAGTIEHCYICRGLTIFAGFREMKNYQNMHLKDFYEKQQTVKHLSKTENLLGNIYLRKMEAITNN</sequence>
<organism evidence="1 2">
    <name type="scientific">Enterococcus alishanensis</name>
    <dbReference type="NCBI Taxonomy" id="1303817"/>
    <lineage>
        <taxon>Bacteria</taxon>
        <taxon>Bacillati</taxon>
        <taxon>Bacillota</taxon>
        <taxon>Bacilli</taxon>
        <taxon>Lactobacillales</taxon>
        <taxon>Enterococcaceae</taxon>
        <taxon>Enterococcus</taxon>
    </lineage>
</organism>
<accession>A0ABS6TF14</accession>
<evidence type="ECO:0000313" key="1">
    <source>
        <dbReference type="EMBL" id="MBV7391496.1"/>
    </source>
</evidence>
<dbReference type="EMBL" id="JAHUZB010000004">
    <property type="protein sequence ID" value="MBV7391496.1"/>
    <property type="molecule type" value="Genomic_DNA"/>
</dbReference>
<reference evidence="1 2" key="1">
    <citation type="submission" date="2021-06" db="EMBL/GenBank/DDBJ databases">
        <title>Enterococcus alishanensis sp. nov., a novel lactic acid bacterium isolated from fresh coffee beans.</title>
        <authorList>
            <person name="Chen Y.-S."/>
        </authorList>
    </citation>
    <scope>NUCLEOTIDE SEQUENCE [LARGE SCALE GENOMIC DNA]</scope>
    <source>
        <strain evidence="1 2">ALS3</strain>
    </source>
</reference>
<dbReference type="InterPro" id="IPR009693">
    <property type="entry name" value="Glucitol_operon_activator"/>
</dbReference>
<dbReference type="Pfam" id="PF06923">
    <property type="entry name" value="GutM"/>
    <property type="match status" value="1"/>
</dbReference>